<dbReference type="AlphaFoldDB" id="A0A7W6H7Z2"/>
<dbReference type="EMBL" id="JACIEK010000016">
    <property type="protein sequence ID" value="MBB4000207.1"/>
    <property type="molecule type" value="Genomic_DNA"/>
</dbReference>
<gene>
    <name evidence="2" type="ORF">GGR04_004083</name>
</gene>
<evidence type="ECO:0000313" key="3">
    <source>
        <dbReference type="Proteomes" id="UP000542776"/>
    </source>
</evidence>
<evidence type="ECO:0000313" key="2">
    <source>
        <dbReference type="EMBL" id="MBB4000207.1"/>
    </source>
</evidence>
<name>A0A7W6H7Z2_9HYPH</name>
<dbReference type="Proteomes" id="UP000542776">
    <property type="component" value="Unassembled WGS sequence"/>
</dbReference>
<dbReference type="RefSeq" id="WP_183201859.1">
    <property type="nucleotide sequence ID" value="NZ_JACIEK010000016.1"/>
</dbReference>
<evidence type="ECO:0000259" key="1">
    <source>
        <dbReference type="Pfam" id="PF22211"/>
    </source>
</evidence>
<keyword evidence="3" id="KW-1185">Reference proteome</keyword>
<dbReference type="Gene3D" id="2.60.120.1690">
    <property type="match status" value="1"/>
</dbReference>
<proteinExistence type="predicted"/>
<comment type="caution">
    <text evidence="2">The sequence shown here is derived from an EMBL/GenBank/DDBJ whole genome shotgun (WGS) entry which is preliminary data.</text>
</comment>
<reference evidence="2 3" key="1">
    <citation type="submission" date="2020-08" db="EMBL/GenBank/DDBJ databases">
        <title>Genomic Encyclopedia of Type Strains, Phase IV (KMG-IV): sequencing the most valuable type-strain genomes for metagenomic binning, comparative biology and taxonomic classification.</title>
        <authorList>
            <person name="Goeker M."/>
        </authorList>
    </citation>
    <scope>NUCLEOTIDE SEQUENCE [LARGE SCALE GENOMIC DNA]</scope>
    <source>
        <strain evidence="2 3">DSM 102238</strain>
    </source>
</reference>
<organism evidence="2 3">
    <name type="scientific">Aureimonas pseudogalii</name>
    <dbReference type="NCBI Taxonomy" id="1744844"/>
    <lineage>
        <taxon>Bacteria</taxon>
        <taxon>Pseudomonadati</taxon>
        <taxon>Pseudomonadota</taxon>
        <taxon>Alphaproteobacteria</taxon>
        <taxon>Hyphomicrobiales</taxon>
        <taxon>Aurantimonadaceae</taxon>
        <taxon>Aureimonas</taxon>
    </lineage>
</organism>
<accession>A0A7W6H7Z2</accession>
<sequence>MNSRRRILGFAGLAVLLIVAALVRALHVMPVGTGETRASPDGRFTASVMDWSERGFLTDAPRRWFEYRVEGPGVHHALSGNPIDGPYFGSRSSHRVIRWSEDDAFVEFVFPDTTLRLTIAPPGPCRLVADIAGFDVRQTENRLLVRPEGWRDLRQPWEMTVSLRPGVEASPGLDRQVRVGGDLVRYAVSREGGGSGGDAITMRAERPSTSGVLALEWHGEAEAGIEPDFVEAWALLGAVECGT</sequence>
<protein>
    <recommendedName>
        <fullName evidence="1">Type six secretion immunity 3 domain-containing protein</fullName>
    </recommendedName>
</protein>
<dbReference type="Pfam" id="PF22211">
    <property type="entry name" value="Tsi3"/>
    <property type="match status" value="1"/>
</dbReference>
<dbReference type="InterPro" id="IPR054004">
    <property type="entry name" value="Tsi3"/>
</dbReference>
<dbReference type="NCBIfam" id="NF038331">
    <property type="entry name" value="Tsi3_fam"/>
    <property type="match status" value="1"/>
</dbReference>
<dbReference type="InterPro" id="IPR053762">
    <property type="entry name" value="Toxin-Sub_Inhibitor_sf"/>
</dbReference>
<feature type="domain" description="Type six secretion immunity 3" evidence="1">
    <location>
        <begin position="132"/>
        <end position="240"/>
    </location>
</feature>